<gene>
    <name evidence="1" type="ORF">JF290_13285</name>
</gene>
<dbReference type="Gene3D" id="1.20.120.160">
    <property type="entry name" value="HPT domain"/>
    <property type="match status" value="1"/>
</dbReference>
<dbReference type="EMBL" id="JAELVR010000009">
    <property type="protein sequence ID" value="MBJ6372501.1"/>
    <property type="molecule type" value="Genomic_DNA"/>
</dbReference>
<accession>A0A8J7LWP6</accession>
<reference evidence="1" key="1">
    <citation type="submission" date="2020-12" db="EMBL/GenBank/DDBJ databases">
        <title>Sedimentitalea sp. nov., isolated from sand in Incheon.</title>
        <authorList>
            <person name="Kim W."/>
        </authorList>
    </citation>
    <scope>NUCLEOTIDE SEQUENCE</scope>
    <source>
        <strain evidence="1">CAU 1593</strain>
    </source>
</reference>
<dbReference type="InterPro" id="IPR036641">
    <property type="entry name" value="HPT_dom_sf"/>
</dbReference>
<name>A0A8J7LWP6_9RHOB</name>
<sequence length="126" mass="14188">MEHVTRLLKSETVRLDQDQLHGLYQQMGESGAEEVVCRAIEELAVRLSHCERHWRDRDYQALRKCARSLIAIADQIGMNALARVARDVTIAADNGDYPALGATLFRLVRIGETSLVAVWDLQDLSI</sequence>
<evidence type="ECO:0000313" key="2">
    <source>
        <dbReference type="Proteomes" id="UP000619079"/>
    </source>
</evidence>
<proteinExistence type="predicted"/>
<dbReference type="AlphaFoldDB" id="A0A8J7LWP6"/>
<evidence type="ECO:0000313" key="1">
    <source>
        <dbReference type="EMBL" id="MBJ6372501.1"/>
    </source>
</evidence>
<dbReference type="RefSeq" id="WP_199025382.1">
    <property type="nucleotide sequence ID" value="NZ_JAELVR010000009.1"/>
</dbReference>
<dbReference type="Proteomes" id="UP000619079">
    <property type="component" value="Unassembled WGS sequence"/>
</dbReference>
<dbReference type="GO" id="GO:0000160">
    <property type="term" value="P:phosphorelay signal transduction system"/>
    <property type="evidence" value="ECO:0007669"/>
    <property type="project" value="InterPro"/>
</dbReference>
<protein>
    <submittedName>
        <fullName evidence="1">Uncharacterized protein</fullName>
    </submittedName>
</protein>
<keyword evidence="2" id="KW-1185">Reference proteome</keyword>
<organism evidence="1 2">
    <name type="scientific">Sedimentitalea arenosa</name>
    <dbReference type="NCBI Taxonomy" id="2798803"/>
    <lineage>
        <taxon>Bacteria</taxon>
        <taxon>Pseudomonadati</taxon>
        <taxon>Pseudomonadota</taxon>
        <taxon>Alphaproteobacteria</taxon>
        <taxon>Rhodobacterales</taxon>
        <taxon>Paracoccaceae</taxon>
        <taxon>Sedimentitalea</taxon>
    </lineage>
</organism>
<dbReference type="SUPFAM" id="SSF47226">
    <property type="entry name" value="Histidine-containing phosphotransfer domain, HPT domain"/>
    <property type="match status" value="1"/>
</dbReference>
<comment type="caution">
    <text evidence="1">The sequence shown here is derived from an EMBL/GenBank/DDBJ whole genome shotgun (WGS) entry which is preliminary data.</text>
</comment>